<dbReference type="SMART" id="SM00953">
    <property type="entry name" value="RES"/>
    <property type="match status" value="1"/>
</dbReference>
<dbReference type="OMA" id="MRLWRLS"/>
<proteinExistence type="predicted"/>
<comment type="caution">
    <text evidence="2">The sequence shown here is derived from an EMBL/GenBank/DDBJ whole genome shotgun (WGS) entry which is preliminary data.</text>
</comment>
<dbReference type="Pfam" id="PF08808">
    <property type="entry name" value="RES"/>
    <property type="match status" value="1"/>
</dbReference>
<feature type="domain" description="RES" evidence="1">
    <location>
        <begin position="18"/>
        <end position="144"/>
    </location>
</feature>
<dbReference type="AlphaFoldDB" id="A0A840EMQ9"/>
<evidence type="ECO:0000313" key="2">
    <source>
        <dbReference type="EMBL" id="MCS3710762.1"/>
    </source>
</evidence>
<dbReference type="InterPro" id="IPR014914">
    <property type="entry name" value="RES_dom"/>
</dbReference>
<accession>A0A840EMQ9</accession>
<sequence>MATHRIVRVTHRNHAEDAYSGRGGLYAAGRWHRRGRLVVYAAESLALATLEKIVAVNDVQRLREMVYVPAHLDEEAAWAPSLADLPDGWDQRPPTAASQDFGTDWLDLERSPALQVPSALFPTEAHNYVLNPAHPEFDAAVEVDNSEPLRLDPRIEARLAKDSS</sequence>
<protein>
    <submittedName>
        <fullName evidence="2">RES domain-containing protein</fullName>
    </submittedName>
</protein>
<dbReference type="Proteomes" id="UP001155057">
    <property type="component" value="Unassembled WGS sequence"/>
</dbReference>
<dbReference type="RefSeq" id="WP_011405367.1">
    <property type="nucleotide sequence ID" value="NZ_CALTRY010000040.1"/>
</dbReference>
<reference evidence="2" key="1">
    <citation type="submission" date="2022-08" db="EMBL/GenBank/DDBJ databases">
        <title>Genomic Encyclopedia of Type Strains, Phase V (KMG-V): Genome sequencing to study the core and pangenomes of soil and plant-associated prokaryotes.</title>
        <authorList>
            <person name="Whitman W."/>
        </authorList>
    </citation>
    <scope>NUCLEOTIDE SEQUENCE</scope>
    <source>
        <strain evidence="2">SP3049</strain>
    </source>
</reference>
<organism evidence="2 3">
    <name type="scientific">Salinibacter ruber</name>
    <dbReference type="NCBI Taxonomy" id="146919"/>
    <lineage>
        <taxon>Bacteria</taxon>
        <taxon>Pseudomonadati</taxon>
        <taxon>Rhodothermota</taxon>
        <taxon>Rhodothermia</taxon>
        <taxon>Rhodothermales</taxon>
        <taxon>Salinibacteraceae</taxon>
        <taxon>Salinibacter</taxon>
    </lineage>
</organism>
<name>A0A840EMQ9_9BACT</name>
<gene>
    <name evidence="2" type="ORF">GGP61_002382</name>
</gene>
<evidence type="ECO:0000313" key="3">
    <source>
        <dbReference type="Proteomes" id="UP001155057"/>
    </source>
</evidence>
<dbReference type="EMBL" id="JANUAE010000008">
    <property type="protein sequence ID" value="MCS3710762.1"/>
    <property type="molecule type" value="Genomic_DNA"/>
</dbReference>
<evidence type="ECO:0000259" key="1">
    <source>
        <dbReference type="SMART" id="SM00953"/>
    </source>
</evidence>